<keyword evidence="1" id="KW-0808">Transferase</keyword>
<dbReference type="PANTHER" id="PTHR31896">
    <property type="entry name" value="FAMILY REGULATORY PROTEIN, PUTATIVE (AFU_ORTHOLOGUE AFUA_3G14730)-RELATED"/>
    <property type="match status" value="1"/>
</dbReference>
<dbReference type="InterPro" id="IPR023213">
    <property type="entry name" value="CAT-like_dom_sf"/>
</dbReference>
<evidence type="ECO:0000256" key="1">
    <source>
        <dbReference type="ARBA" id="ARBA00022679"/>
    </source>
</evidence>
<dbReference type="GO" id="GO:0016747">
    <property type="term" value="F:acyltransferase activity, transferring groups other than amino-acyl groups"/>
    <property type="evidence" value="ECO:0007669"/>
    <property type="project" value="UniProtKB-ARBA"/>
</dbReference>
<reference evidence="2" key="3">
    <citation type="submission" date="2022-06" db="UniProtKB">
        <authorList>
            <consortium name="EnsemblPlants"/>
        </authorList>
    </citation>
    <scope>IDENTIFICATION</scope>
</reference>
<evidence type="ECO:0000313" key="3">
    <source>
        <dbReference type="Proteomes" id="UP000015106"/>
    </source>
</evidence>
<dbReference type="AlphaFoldDB" id="A0A8R7UBA9"/>
<dbReference type="Proteomes" id="UP000015106">
    <property type="component" value="Chromosome 4"/>
</dbReference>
<dbReference type="Gene3D" id="3.30.559.10">
    <property type="entry name" value="Chloramphenicol acetyltransferase-like domain"/>
    <property type="match status" value="1"/>
</dbReference>
<organism evidence="2 3">
    <name type="scientific">Triticum urartu</name>
    <name type="common">Red wild einkorn</name>
    <name type="synonym">Crithodium urartu</name>
    <dbReference type="NCBI Taxonomy" id="4572"/>
    <lineage>
        <taxon>Eukaryota</taxon>
        <taxon>Viridiplantae</taxon>
        <taxon>Streptophyta</taxon>
        <taxon>Embryophyta</taxon>
        <taxon>Tracheophyta</taxon>
        <taxon>Spermatophyta</taxon>
        <taxon>Magnoliopsida</taxon>
        <taxon>Liliopsida</taxon>
        <taxon>Poales</taxon>
        <taxon>Poaceae</taxon>
        <taxon>BOP clade</taxon>
        <taxon>Pooideae</taxon>
        <taxon>Triticodae</taxon>
        <taxon>Triticeae</taxon>
        <taxon>Triticinae</taxon>
        <taxon>Triticum</taxon>
    </lineage>
</organism>
<proteinExistence type="predicted"/>
<dbReference type="EnsemblPlants" id="TuG1812G0400003669.01.T01">
    <property type="protein sequence ID" value="TuG1812G0400003669.01.T01.cds471664"/>
    <property type="gene ID" value="TuG1812G0400003669.01"/>
</dbReference>
<sequence>WPHEPSFNCLPAFVAAVPTGTFTRRSLWFDAYGNDFRWGAQVAVRSGLKNKVDGKTTMYEGRRVGGSMALELCLAPETLARLIEDGEFMDATYTADDE</sequence>
<reference evidence="2" key="2">
    <citation type="submission" date="2018-03" db="EMBL/GenBank/DDBJ databases">
        <title>The Triticum urartu genome reveals the dynamic nature of wheat genome evolution.</title>
        <authorList>
            <person name="Ling H."/>
            <person name="Ma B."/>
            <person name="Shi X."/>
            <person name="Liu H."/>
            <person name="Dong L."/>
            <person name="Sun H."/>
            <person name="Cao Y."/>
            <person name="Gao Q."/>
            <person name="Zheng S."/>
            <person name="Li Y."/>
            <person name="Yu Y."/>
            <person name="Du H."/>
            <person name="Qi M."/>
            <person name="Li Y."/>
            <person name="Yu H."/>
            <person name="Cui Y."/>
            <person name="Wang N."/>
            <person name="Chen C."/>
            <person name="Wu H."/>
            <person name="Zhao Y."/>
            <person name="Zhang J."/>
            <person name="Li Y."/>
            <person name="Zhou W."/>
            <person name="Zhang B."/>
            <person name="Hu W."/>
            <person name="Eijk M."/>
            <person name="Tang J."/>
            <person name="Witsenboer H."/>
            <person name="Zhao S."/>
            <person name="Li Z."/>
            <person name="Zhang A."/>
            <person name="Wang D."/>
            <person name="Liang C."/>
        </authorList>
    </citation>
    <scope>NUCLEOTIDE SEQUENCE [LARGE SCALE GENOMIC DNA]</scope>
    <source>
        <strain evidence="2">cv. G1812</strain>
    </source>
</reference>
<name>A0A8R7UBA9_TRIUA</name>
<dbReference type="Gramene" id="TuG1812G0400003669.01.T01">
    <property type="protein sequence ID" value="TuG1812G0400003669.01.T01.cds471664"/>
    <property type="gene ID" value="TuG1812G0400003669.01"/>
</dbReference>
<accession>A0A8R7UBA9</accession>
<keyword evidence="3" id="KW-1185">Reference proteome</keyword>
<reference evidence="3" key="1">
    <citation type="journal article" date="2013" name="Nature">
        <title>Draft genome of the wheat A-genome progenitor Triticum urartu.</title>
        <authorList>
            <person name="Ling H.Q."/>
            <person name="Zhao S."/>
            <person name="Liu D."/>
            <person name="Wang J."/>
            <person name="Sun H."/>
            <person name="Zhang C."/>
            <person name="Fan H."/>
            <person name="Li D."/>
            <person name="Dong L."/>
            <person name="Tao Y."/>
            <person name="Gao C."/>
            <person name="Wu H."/>
            <person name="Li Y."/>
            <person name="Cui Y."/>
            <person name="Guo X."/>
            <person name="Zheng S."/>
            <person name="Wang B."/>
            <person name="Yu K."/>
            <person name="Liang Q."/>
            <person name="Yang W."/>
            <person name="Lou X."/>
            <person name="Chen J."/>
            <person name="Feng M."/>
            <person name="Jian J."/>
            <person name="Zhang X."/>
            <person name="Luo G."/>
            <person name="Jiang Y."/>
            <person name="Liu J."/>
            <person name="Wang Z."/>
            <person name="Sha Y."/>
            <person name="Zhang B."/>
            <person name="Wu H."/>
            <person name="Tang D."/>
            <person name="Shen Q."/>
            <person name="Xue P."/>
            <person name="Zou S."/>
            <person name="Wang X."/>
            <person name="Liu X."/>
            <person name="Wang F."/>
            <person name="Yang Y."/>
            <person name="An X."/>
            <person name="Dong Z."/>
            <person name="Zhang K."/>
            <person name="Zhang X."/>
            <person name="Luo M.C."/>
            <person name="Dvorak J."/>
            <person name="Tong Y."/>
            <person name="Wang J."/>
            <person name="Yang H."/>
            <person name="Li Z."/>
            <person name="Wang D."/>
            <person name="Zhang A."/>
            <person name="Wang J."/>
        </authorList>
    </citation>
    <scope>NUCLEOTIDE SEQUENCE</scope>
    <source>
        <strain evidence="3">cv. G1812</strain>
    </source>
</reference>
<evidence type="ECO:0000313" key="2">
    <source>
        <dbReference type="EnsemblPlants" id="TuG1812G0400003669.01.T01.cds471664"/>
    </source>
</evidence>
<dbReference type="InterPro" id="IPR051283">
    <property type="entry name" value="Sec_Metabolite_Acyltrans"/>
</dbReference>
<protein>
    <submittedName>
        <fullName evidence="2">Uncharacterized protein</fullName>
    </submittedName>
</protein>
<dbReference type="PANTHER" id="PTHR31896:SF70">
    <property type="entry name" value="ACETYLTRANSFERASE"/>
    <property type="match status" value="1"/>
</dbReference>